<dbReference type="EMBL" id="JBHTJS010000006">
    <property type="protein sequence ID" value="MFD1007014.1"/>
    <property type="molecule type" value="Genomic_DNA"/>
</dbReference>
<proteinExistence type="predicted"/>
<feature type="region of interest" description="Disordered" evidence="1">
    <location>
        <begin position="92"/>
        <end position="116"/>
    </location>
</feature>
<evidence type="ECO:0000313" key="3">
    <source>
        <dbReference type="Proteomes" id="UP001597048"/>
    </source>
</evidence>
<accession>A0ABW3KDA5</accession>
<comment type="caution">
    <text evidence="2">The sequence shown here is derived from an EMBL/GenBank/DDBJ whole genome shotgun (WGS) entry which is preliminary data.</text>
</comment>
<dbReference type="Proteomes" id="UP001597048">
    <property type="component" value="Unassembled WGS sequence"/>
</dbReference>
<protein>
    <submittedName>
        <fullName evidence="2">Uncharacterized protein</fullName>
    </submittedName>
</protein>
<sequence>MAEEVKSKTLVEPKTQLASKPTVQFKLSVEPKTIAELEAMHTGTLMNRRKALLACPETSVLPELEKVLAIGEVRSKDTAVWRQAYQDLKSVLDQREHLPSKQERKSMRQQRARRRF</sequence>
<name>A0ABW3KDA5_9GAMM</name>
<reference evidence="3" key="1">
    <citation type="journal article" date="2019" name="Int. J. Syst. Evol. Microbiol.">
        <title>The Global Catalogue of Microorganisms (GCM) 10K type strain sequencing project: providing services to taxonomists for standard genome sequencing and annotation.</title>
        <authorList>
            <consortium name="The Broad Institute Genomics Platform"/>
            <consortium name="The Broad Institute Genome Sequencing Center for Infectious Disease"/>
            <person name="Wu L."/>
            <person name="Ma J."/>
        </authorList>
    </citation>
    <scope>NUCLEOTIDE SEQUENCE [LARGE SCALE GENOMIC DNA]</scope>
    <source>
        <strain evidence="3">CCUG 60525</strain>
    </source>
</reference>
<evidence type="ECO:0000256" key="1">
    <source>
        <dbReference type="SAM" id="MobiDB-lite"/>
    </source>
</evidence>
<keyword evidence="3" id="KW-1185">Reference proteome</keyword>
<feature type="compositionally biased region" description="Basic residues" evidence="1">
    <location>
        <begin position="107"/>
        <end position="116"/>
    </location>
</feature>
<evidence type="ECO:0000313" key="2">
    <source>
        <dbReference type="EMBL" id="MFD1007014.1"/>
    </source>
</evidence>
<dbReference type="RefSeq" id="WP_379556939.1">
    <property type="nucleotide sequence ID" value="NZ_JBHTJS010000006.1"/>
</dbReference>
<gene>
    <name evidence="2" type="ORF">ACFQ1C_02440</name>
</gene>
<organism evidence="2 3">
    <name type="scientific">Oceanisphaera ostreae</name>
    <dbReference type="NCBI Taxonomy" id="914151"/>
    <lineage>
        <taxon>Bacteria</taxon>
        <taxon>Pseudomonadati</taxon>
        <taxon>Pseudomonadota</taxon>
        <taxon>Gammaproteobacteria</taxon>
        <taxon>Aeromonadales</taxon>
        <taxon>Aeromonadaceae</taxon>
        <taxon>Oceanisphaera</taxon>
    </lineage>
</organism>
<feature type="compositionally biased region" description="Basic and acidic residues" evidence="1">
    <location>
        <begin position="92"/>
        <end position="106"/>
    </location>
</feature>